<organism evidence="4 5">
    <name type="scientific">Cognatilysobacter lacus</name>
    <dbReference type="NCBI Taxonomy" id="1643323"/>
    <lineage>
        <taxon>Bacteria</taxon>
        <taxon>Pseudomonadati</taxon>
        <taxon>Pseudomonadota</taxon>
        <taxon>Gammaproteobacteria</taxon>
        <taxon>Lysobacterales</taxon>
        <taxon>Lysobacteraceae</taxon>
        <taxon>Cognatilysobacter</taxon>
    </lineage>
</organism>
<dbReference type="RefSeq" id="WP_149352759.1">
    <property type="nucleotide sequence ID" value="NZ_VTRV01000066.1"/>
</dbReference>
<dbReference type="InterPro" id="IPR036034">
    <property type="entry name" value="PDZ_sf"/>
</dbReference>
<dbReference type="Gene3D" id="2.60.40.3650">
    <property type="match status" value="1"/>
</dbReference>
<dbReference type="InterPro" id="IPR040756">
    <property type="entry name" value="Peptidase_M61_N"/>
</dbReference>
<gene>
    <name evidence="4" type="ORF">FW784_07635</name>
</gene>
<protein>
    <submittedName>
        <fullName evidence="4">M61 family metallopeptidase</fullName>
    </submittedName>
</protein>
<dbReference type="InterPro" id="IPR007963">
    <property type="entry name" value="Peptidase_M61_catalytic"/>
</dbReference>
<evidence type="ECO:0000313" key="4">
    <source>
        <dbReference type="EMBL" id="TZF89865.1"/>
    </source>
</evidence>
<proteinExistence type="predicted"/>
<dbReference type="Proteomes" id="UP000323164">
    <property type="component" value="Unassembled WGS sequence"/>
</dbReference>
<evidence type="ECO:0000259" key="3">
    <source>
        <dbReference type="Pfam" id="PF17899"/>
    </source>
</evidence>
<dbReference type="Gene3D" id="1.10.390.10">
    <property type="entry name" value="Neutral Protease Domain 2"/>
    <property type="match status" value="1"/>
</dbReference>
<evidence type="ECO:0000256" key="1">
    <source>
        <dbReference type="SAM" id="SignalP"/>
    </source>
</evidence>
<dbReference type="InterPro" id="IPR024191">
    <property type="entry name" value="Peptidase_M61"/>
</dbReference>
<dbReference type="OrthoDB" id="9778516at2"/>
<feature type="domain" description="Peptidase M61 catalytic" evidence="2">
    <location>
        <begin position="314"/>
        <end position="431"/>
    </location>
</feature>
<dbReference type="Pfam" id="PF05299">
    <property type="entry name" value="Peptidase_M61"/>
    <property type="match status" value="1"/>
</dbReference>
<dbReference type="SUPFAM" id="SSF50156">
    <property type="entry name" value="PDZ domain-like"/>
    <property type="match status" value="1"/>
</dbReference>
<evidence type="ECO:0000259" key="2">
    <source>
        <dbReference type="Pfam" id="PF05299"/>
    </source>
</evidence>
<name>A0A5D8Z4E1_9GAMM</name>
<dbReference type="EMBL" id="VTRV01000066">
    <property type="protein sequence ID" value="TZF89865.1"/>
    <property type="molecule type" value="Genomic_DNA"/>
</dbReference>
<feature type="signal peptide" evidence="1">
    <location>
        <begin position="1"/>
        <end position="23"/>
    </location>
</feature>
<feature type="chain" id="PRO_5022874897" evidence="1">
    <location>
        <begin position="24"/>
        <end position="640"/>
    </location>
</feature>
<dbReference type="AlphaFoldDB" id="A0A5D8Z4E1"/>
<keyword evidence="1" id="KW-0732">Signal</keyword>
<evidence type="ECO:0000313" key="5">
    <source>
        <dbReference type="Proteomes" id="UP000323164"/>
    </source>
</evidence>
<dbReference type="InterPro" id="IPR027268">
    <property type="entry name" value="Peptidase_M4/M1_CTD_sf"/>
</dbReference>
<reference evidence="4 5" key="1">
    <citation type="submission" date="2019-08" db="EMBL/GenBank/DDBJ databases">
        <title>Draft genome sequence of Lysobacter sp. UKS-15.</title>
        <authorList>
            <person name="Im W.-T."/>
        </authorList>
    </citation>
    <scope>NUCLEOTIDE SEQUENCE [LARGE SCALE GENOMIC DNA]</scope>
    <source>
        <strain evidence="4 5">UKS-15</strain>
    </source>
</reference>
<dbReference type="Pfam" id="PF17899">
    <property type="entry name" value="Peptidase_M61_N"/>
    <property type="match status" value="1"/>
</dbReference>
<dbReference type="PIRSF" id="PIRSF016493">
    <property type="entry name" value="Glycyl_aminpptds"/>
    <property type="match status" value="1"/>
</dbReference>
<accession>A0A5D8Z4E1</accession>
<comment type="caution">
    <text evidence="4">The sequence shown here is derived from an EMBL/GenBank/DDBJ whole genome shotgun (WGS) entry which is preliminary data.</text>
</comment>
<dbReference type="Gene3D" id="2.30.42.10">
    <property type="match status" value="1"/>
</dbReference>
<feature type="domain" description="Peptidase M61 N-terminal" evidence="3">
    <location>
        <begin position="47"/>
        <end position="218"/>
    </location>
</feature>
<keyword evidence="5" id="KW-1185">Reference proteome</keyword>
<sequence>MPRPARRLLPLLCALALAAPAFAQEIPLTSSQVPLPADTPYPGTLRIDVDATDLSRRIVRVREQIPAQPGRLTLLYPQWLPGNHSPSGPIDKLAGLAFTANGQKLAWTRDPLNVYAFHIDVPQGATSVTADYQYLTPTDTAQGRVVMTPNMLNLQWNALVLYPAGHYASRIDTAASVKYPDGFTAATALETASSGAGTTVYRNVPLDILVDSPIYAGRYAKVIDLAPGAKVPVRLDVFADAPKYLEAKPEQIALHRKLVEQALKLYGAQHYDHYDFLFSLSDQMGGNGLEHQRSSEDGEDPGYFTDYDPKVGFNDLLAHEYTHSWNGKFRRPADLWTPNYNVPMQDSLLWVYEGQTQYWGNVLTGRSGMRPQQASLDALALVAATYSENRPGLGWRAVQDTTNDPTIAQRRPRAYRNYELSEDYYSAGQMIWLEADARIRTKTGGRKSLDDFAHAFFGVDDGVWKTQKTYTFDDVVRTLDGVVHDDWATFLRDRLDGRVPLTGGIEAAGWRLVFKDDPNDIAKAFAKEKDAQADFIYSLGVSVGKDGKVGDVRWDSPAFNAGISPGMTIVAVNEREYAKDTLSAAVKDAKGGNAPIRLLVKTFDQYRTIPVDYHGGLRYPHLERIPGKPDLLGPIYAAKR</sequence>